<accession>A0AAV0REC3</accession>
<evidence type="ECO:0000313" key="2">
    <source>
        <dbReference type="Proteomes" id="UP001154282"/>
    </source>
</evidence>
<protein>
    <submittedName>
        <fullName evidence="1">Uncharacterized protein</fullName>
    </submittedName>
</protein>
<dbReference type="Proteomes" id="UP001154282">
    <property type="component" value="Unassembled WGS sequence"/>
</dbReference>
<dbReference type="EMBL" id="CAMGYJ010000010">
    <property type="protein sequence ID" value="CAI0555985.1"/>
    <property type="molecule type" value="Genomic_DNA"/>
</dbReference>
<dbReference type="AlphaFoldDB" id="A0AAV0REC3"/>
<reference evidence="1" key="1">
    <citation type="submission" date="2022-08" db="EMBL/GenBank/DDBJ databases">
        <authorList>
            <person name="Gutierrez-Valencia J."/>
        </authorList>
    </citation>
    <scope>NUCLEOTIDE SEQUENCE</scope>
</reference>
<keyword evidence="2" id="KW-1185">Reference proteome</keyword>
<sequence>MNDIGPSWLPPIDLFAQGSCHVNYMVQCTVNKLRRTTRNTDYVGSATTTAILRI</sequence>
<gene>
    <name evidence="1" type="ORF">LITE_LOCUS47798</name>
</gene>
<evidence type="ECO:0000313" key="1">
    <source>
        <dbReference type="EMBL" id="CAI0555985.1"/>
    </source>
</evidence>
<name>A0AAV0REC3_9ROSI</name>
<comment type="caution">
    <text evidence="1">The sequence shown here is derived from an EMBL/GenBank/DDBJ whole genome shotgun (WGS) entry which is preliminary data.</text>
</comment>
<organism evidence="1 2">
    <name type="scientific">Linum tenue</name>
    <dbReference type="NCBI Taxonomy" id="586396"/>
    <lineage>
        <taxon>Eukaryota</taxon>
        <taxon>Viridiplantae</taxon>
        <taxon>Streptophyta</taxon>
        <taxon>Embryophyta</taxon>
        <taxon>Tracheophyta</taxon>
        <taxon>Spermatophyta</taxon>
        <taxon>Magnoliopsida</taxon>
        <taxon>eudicotyledons</taxon>
        <taxon>Gunneridae</taxon>
        <taxon>Pentapetalae</taxon>
        <taxon>rosids</taxon>
        <taxon>fabids</taxon>
        <taxon>Malpighiales</taxon>
        <taxon>Linaceae</taxon>
        <taxon>Linum</taxon>
    </lineage>
</organism>
<proteinExistence type="predicted"/>